<reference evidence="1 2" key="1">
    <citation type="journal article" date="2016" name="Mol. Biol. Evol.">
        <title>Comparative Genomics of Early-Diverging Mushroom-Forming Fungi Provides Insights into the Origins of Lignocellulose Decay Capabilities.</title>
        <authorList>
            <person name="Nagy L.G."/>
            <person name="Riley R."/>
            <person name="Tritt A."/>
            <person name="Adam C."/>
            <person name="Daum C."/>
            <person name="Floudas D."/>
            <person name="Sun H."/>
            <person name="Yadav J.S."/>
            <person name="Pangilinan J."/>
            <person name="Larsson K.H."/>
            <person name="Matsuura K."/>
            <person name="Barry K."/>
            <person name="Labutti K."/>
            <person name="Kuo R."/>
            <person name="Ohm R.A."/>
            <person name="Bhattacharya S.S."/>
            <person name="Shirouzu T."/>
            <person name="Yoshinaga Y."/>
            <person name="Martin F.M."/>
            <person name="Grigoriev I.V."/>
            <person name="Hibbett D.S."/>
        </authorList>
    </citation>
    <scope>NUCLEOTIDE SEQUENCE [LARGE SCALE GENOMIC DNA]</scope>
    <source>
        <strain evidence="1 2">HHB10207 ss-3</strain>
    </source>
</reference>
<gene>
    <name evidence="1" type="ORF">SISSUDRAFT_234582</name>
</gene>
<protein>
    <submittedName>
        <fullName evidence="1">Uncharacterized protein</fullName>
    </submittedName>
</protein>
<dbReference type="AlphaFoldDB" id="A0A166GHV1"/>
<name>A0A166GHV1_9AGAM</name>
<keyword evidence="2" id="KW-1185">Reference proteome</keyword>
<sequence length="140" mass="15584">MVPSSICQAFCLWGSRDLGAFLPQTWSIPAILSNFLLSIMSIGASRLLLSIRTLAAQLDADPEFIFNEMEMTRIQGLGRVRQGAHKGEIYVDIENRPMQDRPASRMHRLPSDASAQTCVGKFGVQQADGWVRSDQEDMGR</sequence>
<dbReference type="EMBL" id="KV428019">
    <property type="protein sequence ID" value="KZT41693.1"/>
    <property type="molecule type" value="Genomic_DNA"/>
</dbReference>
<evidence type="ECO:0000313" key="2">
    <source>
        <dbReference type="Proteomes" id="UP000076798"/>
    </source>
</evidence>
<dbReference type="Proteomes" id="UP000076798">
    <property type="component" value="Unassembled WGS sequence"/>
</dbReference>
<accession>A0A166GHV1</accession>
<organism evidence="1 2">
    <name type="scientific">Sistotremastrum suecicum HHB10207 ss-3</name>
    <dbReference type="NCBI Taxonomy" id="1314776"/>
    <lineage>
        <taxon>Eukaryota</taxon>
        <taxon>Fungi</taxon>
        <taxon>Dikarya</taxon>
        <taxon>Basidiomycota</taxon>
        <taxon>Agaricomycotina</taxon>
        <taxon>Agaricomycetes</taxon>
        <taxon>Sistotremastrales</taxon>
        <taxon>Sistotremastraceae</taxon>
        <taxon>Sistotremastrum</taxon>
    </lineage>
</organism>
<proteinExistence type="predicted"/>
<evidence type="ECO:0000313" key="1">
    <source>
        <dbReference type="EMBL" id="KZT41693.1"/>
    </source>
</evidence>
<dbReference type="OrthoDB" id="2679643at2759"/>